<evidence type="ECO:0000256" key="1">
    <source>
        <dbReference type="ARBA" id="ARBA00004651"/>
    </source>
</evidence>
<comment type="subcellular location">
    <subcellularLocation>
        <location evidence="1">Cell membrane</location>
        <topology evidence="1">Multi-pass membrane protein</topology>
    </subcellularLocation>
</comment>
<evidence type="ECO:0000256" key="2">
    <source>
        <dbReference type="ARBA" id="ARBA00022475"/>
    </source>
</evidence>
<name>A0A4Q7UTS1_PSEST</name>
<feature type="transmembrane region" description="Helical" evidence="6">
    <location>
        <begin position="265"/>
        <end position="286"/>
    </location>
</feature>
<feature type="transmembrane region" description="Helical" evidence="6">
    <location>
        <begin position="323"/>
        <end position="345"/>
    </location>
</feature>
<feature type="transmembrane region" description="Helical" evidence="6">
    <location>
        <begin position="179"/>
        <end position="197"/>
    </location>
</feature>
<feature type="transmembrane region" description="Helical" evidence="6">
    <location>
        <begin position="99"/>
        <end position="123"/>
    </location>
</feature>
<comment type="caution">
    <text evidence="7">The sequence shown here is derived from an EMBL/GenBank/DDBJ whole genome shotgun (WGS) entry which is preliminary data.</text>
</comment>
<feature type="transmembrane region" description="Helical" evidence="6">
    <location>
        <begin position="385"/>
        <end position="404"/>
    </location>
</feature>
<dbReference type="InterPro" id="IPR011701">
    <property type="entry name" value="MFS"/>
</dbReference>
<dbReference type="AlphaFoldDB" id="A0A4Q7UTS1"/>
<keyword evidence="4 6" id="KW-1133">Transmembrane helix</keyword>
<organism evidence="7 8">
    <name type="scientific">Pseudonocardia sediminis</name>
    <dbReference type="NCBI Taxonomy" id="1397368"/>
    <lineage>
        <taxon>Bacteria</taxon>
        <taxon>Bacillati</taxon>
        <taxon>Actinomycetota</taxon>
        <taxon>Actinomycetes</taxon>
        <taxon>Pseudonocardiales</taxon>
        <taxon>Pseudonocardiaceae</taxon>
        <taxon>Pseudonocardia</taxon>
    </lineage>
</organism>
<feature type="transmembrane region" description="Helical" evidence="6">
    <location>
        <begin position="55"/>
        <end position="79"/>
    </location>
</feature>
<dbReference type="PANTHER" id="PTHR23513:SF11">
    <property type="entry name" value="STAPHYLOFERRIN A TRANSPORTER"/>
    <property type="match status" value="1"/>
</dbReference>
<evidence type="ECO:0000313" key="8">
    <source>
        <dbReference type="Proteomes" id="UP000291591"/>
    </source>
</evidence>
<accession>A0A4Q7UTS1</accession>
<keyword evidence="5 6" id="KW-0472">Membrane</keyword>
<reference evidence="7 8" key="1">
    <citation type="submission" date="2019-02" db="EMBL/GenBank/DDBJ databases">
        <title>Sequencing the genomes of 1000 actinobacteria strains.</title>
        <authorList>
            <person name="Klenk H.-P."/>
        </authorList>
    </citation>
    <scope>NUCLEOTIDE SEQUENCE [LARGE SCALE GENOMIC DNA]</scope>
    <source>
        <strain evidence="7 8">DSM 45779</strain>
    </source>
</reference>
<feature type="transmembrane region" description="Helical" evidence="6">
    <location>
        <begin position="357"/>
        <end position="379"/>
    </location>
</feature>
<keyword evidence="3 6" id="KW-0812">Transmembrane</keyword>
<dbReference type="Proteomes" id="UP000291591">
    <property type="component" value="Unassembled WGS sequence"/>
</dbReference>
<evidence type="ECO:0000313" key="7">
    <source>
        <dbReference type="EMBL" id="RZT84414.1"/>
    </source>
</evidence>
<dbReference type="CDD" id="cd06173">
    <property type="entry name" value="MFS_MefA_like"/>
    <property type="match status" value="1"/>
</dbReference>
<sequence>MSDEREPGARSPRLSAVFGNPEFRALWSAEAVSVLGDQLARVAFSVLVFQRTDSAALSALVYALTFLPALLGGALLGWVADRYPRRRVMIVSDLGRMLLALPMVWPGLPLPVLCGLIVATVLLGSPHTAAQGALLPEVLRGTLLERGYAVRQITGQTAQVAGFATGGAVLVVLSPSATLAINAATFGLSALLVRLGVGARPAPARGGPAGTGTPRRWTGDVAEGARTVFGDPQLRTLALVVWLAGCFIAPEGLAVAYAAELGAGPLAVGLLMAAIPAGSVVGALVFTRWVRPEVRERTTLPLAIAAGLPLTVSPLVPSVGVAIVLWSVTGACVAAALVQAQASFVRRTPPGARGRATGLAAAGLIGAQGLALLAGGLIAQRWSPAAGVATVGITAVLLLAGLLVTPPARALGRSA</sequence>
<dbReference type="GO" id="GO:0022857">
    <property type="term" value="F:transmembrane transporter activity"/>
    <property type="evidence" value="ECO:0007669"/>
    <property type="project" value="InterPro"/>
</dbReference>
<protein>
    <submittedName>
        <fullName evidence="7">Transmembrane secretion effector</fullName>
    </submittedName>
</protein>
<dbReference type="InterPro" id="IPR036259">
    <property type="entry name" value="MFS_trans_sf"/>
</dbReference>
<keyword evidence="2" id="KW-1003">Cell membrane</keyword>
<evidence type="ECO:0000256" key="6">
    <source>
        <dbReference type="SAM" id="Phobius"/>
    </source>
</evidence>
<dbReference type="PANTHER" id="PTHR23513">
    <property type="entry name" value="INTEGRAL MEMBRANE EFFLUX PROTEIN-RELATED"/>
    <property type="match status" value="1"/>
</dbReference>
<gene>
    <name evidence="7" type="ORF">EV383_1255</name>
</gene>
<proteinExistence type="predicted"/>
<dbReference type="Pfam" id="PF07690">
    <property type="entry name" value="MFS_1"/>
    <property type="match status" value="1"/>
</dbReference>
<evidence type="ECO:0000256" key="5">
    <source>
        <dbReference type="ARBA" id="ARBA00023136"/>
    </source>
</evidence>
<dbReference type="RefSeq" id="WP_242622927.1">
    <property type="nucleotide sequence ID" value="NZ_SHKL01000001.1"/>
</dbReference>
<feature type="transmembrane region" description="Helical" evidence="6">
    <location>
        <begin position="236"/>
        <end position="259"/>
    </location>
</feature>
<evidence type="ECO:0000256" key="4">
    <source>
        <dbReference type="ARBA" id="ARBA00022989"/>
    </source>
</evidence>
<evidence type="ECO:0000256" key="3">
    <source>
        <dbReference type="ARBA" id="ARBA00022692"/>
    </source>
</evidence>
<dbReference type="GO" id="GO:0005886">
    <property type="term" value="C:plasma membrane"/>
    <property type="evidence" value="ECO:0007669"/>
    <property type="project" value="UniProtKB-SubCell"/>
</dbReference>
<dbReference type="SUPFAM" id="SSF103473">
    <property type="entry name" value="MFS general substrate transporter"/>
    <property type="match status" value="1"/>
</dbReference>
<keyword evidence="8" id="KW-1185">Reference proteome</keyword>
<feature type="transmembrane region" description="Helical" evidence="6">
    <location>
        <begin position="298"/>
        <end position="317"/>
    </location>
</feature>
<dbReference type="Gene3D" id="1.20.1250.20">
    <property type="entry name" value="MFS general substrate transporter like domains"/>
    <property type="match status" value="1"/>
</dbReference>
<dbReference type="EMBL" id="SHKL01000001">
    <property type="protein sequence ID" value="RZT84414.1"/>
    <property type="molecule type" value="Genomic_DNA"/>
</dbReference>